<sequence length="271" mass="31330">MRMETSELSILHLDISQKSTMDWFTWLSKTKLDPSLIYDYGVIFSRNQLQLEDATYFDHEFLQSMGVSIAKHRLEILKLVKKENGGRPNKFSGVVKKCLKKCASMLVFREDTAVKDMQVPEKPKWHQENWRGALVRKQGIEERSEEKPVHKTRTIALSGPIDGRMYEKMANPNKVLKLSGPLDGRMHERLAYANRSPIMPRPLDGRDSAKSPRLSRPESPRMMFGSKSPRPIRPESPKAFSQYNTAKVDLDYDDDQDHILWPTLFQDLKPT</sequence>
<protein>
    <submittedName>
        <fullName evidence="1">Uncharacterized protein</fullName>
    </submittedName>
</protein>
<proteinExistence type="predicted"/>
<accession>A0ACB9NHH8</accession>
<name>A0ACB9NHH8_BAUVA</name>
<evidence type="ECO:0000313" key="2">
    <source>
        <dbReference type="Proteomes" id="UP000828941"/>
    </source>
</evidence>
<dbReference type="Proteomes" id="UP000828941">
    <property type="component" value="Chromosome 6"/>
</dbReference>
<organism evidence="1 2">
    <name type="scientific">Bauhinia variegata</name>
    <name type="common">Purple orchid tree</name>
    <name type="synonym">Phanera variegata</name>
    <dbReference type="NCBI Taxonomy" id="167791"/>
    <lineage>
        <taxon>Eukaryota</taxon>
        <taxon>Viridiplantae</taxon>
        <taxon>Streptophyta</taxon>
        <taxon>Embryophyta</taxon>
        <taxon>Tracheophyta</taxon>
        <taxon>Spermatophyta</taxon>
        <taxon>Magnoliopsida</taxon>
        <taxon>eudicotyledons</taxon>
        <taxon>Gunneridae</taxon>
        <taxon>Pentapetalae</taxon>
        <taxon>rosids</taxon>
        <taxon>fabids</taxon>
        <taxon>Fabales</taxon>
        <taxon>Fabaceae</taxon>
        <taxon>Cercidoideae</taxon>
        <taxon>Cercideae</taxon>
        <taxon>Bauhiniinae</taxon>
        <taxon>Bauhinia</taxon>
    </lineage>
</organism>
<comment type="caution">
    <text evidence="1">The sequence shown here is derived from an EMBL/GenBank/DDBJ whole genome shotgun (WGS) entry which is preliminary data.</text>
</comment>
<gene>
    <name evidence="1" type="ORF">L6164_014264</name>
</gene>
<reference evidence="1 2" key="1">
    <citation type="journal article" date="2022" name="DNA Res.">
        <title>Chromosomal-level genome assembly of the orchid tree Bauhinia variegata (Leguminosae; Cercidoideae) supports the allotetraploid origin hypothesis of Bauhinia.</title>
        <authorList>
            <person name="Zhong Y."/>
            <person name="Chen Y."/>
            <person name="Zheng D."/>
            <person name="Pang J."/>
            <person name="Liu Y."/>
            <person name="Luo S."/>
            <person name="Meng S."/>
            <person name="Qian L."/>
            <person name="Wei D."/>
            <person name="Dai S."/>
            <person name="Zhou R."/>
        </authorList>
    </citation>
    <scope>NUCLEOTIDE SEQUENCE [LARGE SCALE GENOMIC DNA]</scope>
    <source>
        <strain evidence="1">BV-YZ2020</strain>
    </source>
</reference>
<keyword evidence="2" id="KW-1185">Reference proteome</keyword>
<dbReference type="EMBL" id="CM039431">
    <property type="protein sequence ID" value="KAI4335632.1"/>
    <property type="molecule type" value="Genomic_DNA"/>
</dbReference>
<evidence type="ECO:0000313" key="1">
    <source>
        <dbReference type="EMBL" id="KAI4335632.1"/>
    </source>
</evidence>